<dbReference type="EMBL" id="JBHTLQ010000015">
    <property type="protein sequence ID" value="MFD1190641.1"/>
    <property type="molecule type" value="Genomic_DNA"/>
</dbReference>
<dbReference type="PANTHER" id="PTHR36931">
    <property type="entry name" value="UPF0153 PROTEIN YEIW"/>
    <property type="match status" value="1"/>
</dbReference>
<proteinExistence type="predicted"/>
<comment type="caution">
    <text evidence="1">The sequence shown here is derived from an EMBL/GenBank/DDBJ whole genome shotgun (WGS) entry which is preliminary data.</text>
</comment>
<dbReference type="Proteomes" id="UP001597216">
    <property type="component" value="Unassembled WGS sequence"/>
</dbReference>
<evidence type="ECO:0000313" key="1">
    <source>
        <dbReference type="EMBL" id="MFD1190641.1"/>
    </source>
</evidence>
<keyword evidence="2" id="KW-1185">Reference proteome</keyword>
<dbReference type="RefSeq" id="WP_374342925.1">
    <property type="nucleotide sequence ID" value="NZ_JBHTLQ010000015.1"/>
</dbReference>
<sequence>MKSCGDCGMCCKLLAIQALDKAPNVWCDHFKRGCSIYADRPPACQNFVCLWLDSDKLDDAWRPDKARFIMYTEKDGQRLNVIVDPAQPMAWKREPYYRRIKAMSQRVEDGYELVVCIGDQRIVVFPHEDVDLGRVNPDHKIVSGFALRDGQKVPYAMVLSDLDGAASV</sequence>
<gene>
    <name evidence="1" type="ORF">ACFQ27_08635</name>
</gene>
<reference evidence="2" key="1">
    <citation type="journal article" date="2019" name="Int. J. Syst. Evol. Microbiol.">
        <title>The Global Catalogue of Microorganisms (GCM) 10K type strain sequencing project: providing services to taxonomists for standard genome sequencing and annotation.</title>
        <authorList>
            <consortium name="The Broad Institute Genomics Platform"/>
            <consortium name="The Broad Institute Genome Sequencing Center for Infectious Disease"/>
            <person name="Wu L."/>
            <person name="Ma J."/>
        </authorList>
    </citation>
    <scope>NUCLEOTIDE SEQUENCE [LARGE SCALE GENOMIC DNA]</scope>
    <source>
        <strain evidence="2">CCUG 55074</strain>
    </source>
</reference>
<organism evidence="1 2">
    <name type="scientific">Phenylobacterium conjunctum</name>
    <dbReference type="NCBI Taxonomy" id="1298959"/>
    <lineage>
        <taxon>Bacteria</taxon>
        <taxon>Pseudomonadati</taxon>
        <taxon>Pseudomonadota</taxon>
        <taxon>Alphaproteobacteria</taxon>
        <taxon>Caulobacterales</taxon>
        <taxon>Caulobacteraceae</taxon>
        <taxon>Phenylobacterium</taxon>
    </lineage>
</organism>
<evidence type="ECO:0000313" key="2">
    <source>
        <dbReference type="Proteomes" id="UP001597216"/>
    </source>
</evidence>
<dbReference type="InterPro" id="IPR052572">
    <property type="entry name" value="UPF0153_domain"/>
</dbReference>
<dbReference type="PANTHER" id="PTHR36931:SF1">
    <property type="entry name" value="UPF0153 PROTEIN YEIW"/>
    <property type="match status" value="1"/>
</dbReference>
<accession>A0ABW3T1A1</accession>
<name>A0ABW3T1A1_9CAUL</name>
<protein>
    <submittedName>
        <fullName evidence="1">YkgJ family cysteine cluster protein</fullName>
    </submittedName>
</protein>